<keyword evidence="1" id="KW-0732">Signal</keyword>
<dbReference type="Proteomes" id="UP001221411">
    <property type="component" value="Unassembled WGS sequence"/>
</dbReference>
<proteinExistence type="predicted"/>
<feature type="signal peptide" evidence="1">
    <location>
        <begin position="1"/>
        <end position="22"/>
    </location>
</feature>
<keyword evidence="3" id="KW-1185">Reference proteome</keyword>
<feature type="chain" id="PRO_5045053731" evidence="1">
    <location>
        <begin position="23"/>
        <end position="214"/>
    </location>
</feature>
<dbReference type="RefSeq" id="WP_271928403.1">
    <property type="nucleotide sequence ID" value="NZ_JAQNDO010000001.1"/>
</dbReference>
<sequence>MHMLRVSLVGLFLLGAAPILVACGSDVTNNGQGGSGAGGAGGSGGSGGSGGTSPGDARQACLDFCHIGEVNNCGMQTGNCNEFCDEVFADMPSECEDEFGSLFACYIPAAKDCPNDPPPECNDEMEAAETCQMANGCVDDAECFAGAGPNGESSCGCTSTCKGVAYSTNCETPGNGGMTTCTCTQGDTVVGTCTNPDPETCGPKTSCCAELFNL</sequence>
<protein>
    <submittedName>
        <fullName evidence="2">Uncharacterized protein</fullName>
    </submittedName>
</protein>
<evidence type="ECO:0000256" key="1">
    <source>
        <dbReference type="SAM" id="SignalP"/>
    </source>
</evidence>
<dbReference type="PROSITE" id="PS51257">
    <property type="entry name" value="PROKAR_LIPOPROTEIN"/>
    <property type="match status" value="1"/>
</dbReference>
<dbReference type="EMBL" id="JAQNDO010000001">
    <property type="protein sequence ID" value="MDC0749018.1"/>
    <property type="molecule type" value="Genomic_DNA"/>
</dbReference>
<accession>A0ABT5F4J6</accession>
<evidence type="ECO:0000313" key="2">
    <source>
        <dbReference type="EMBL" id="MDC0749018.1"/>
    </source>
</evidence>
<name>A0ABT5F4J6_9BACT</name>
<gene>
    <name evidence="2" type="ORF">POL67_47255</name>
</gene>
<organism evidence="2 3">
    <name type="scientific">Polyangium mundeleinium</name>
    <dbReference type="NCBI Taxonomy" id="2995306"/>
    <lineage>
        <taxon>Bacteria</taxon>
        <taxon>Pseudomonadati</taxon>
        <taxon>Myxococcota</taxon>
        <taxon>Polyangia</taxon>
        <taxon>Polyangiales</taxon>
        <taxon>Polyangiaceae</taxon>
        <taxon>Polyangium</taxon>
    </lineage>
</organism>
<reference evidence="2 3" key="1">
    <citation type="submission" date="2022-11" db="EMBL/GenBank/DDBJ databases">
        <title>Minimal conservation of predation-associated metabolite biosynthetic gene clusters underscores biosynthetic potential of Myxococcota including descriptions for ten novel species: Archangium lansinium sp. nov., Myxococcus landrumus sp. nov., Nannocystis bai.</title>
        <authorList>
            <person name="Ahearne A."/>
            <person name="Stevens C."/>
            <person name="Dowd S."/>
        </authorList>
    </citation>
    <scope>NUCLEOTIDE SEQUENCE [LARGE SCALE GENOMIC DNA]</scope>
    <source>
        <strain evidence="2 3">RJM3</strain>
    </source>
</reference>
<evidence type="ECO:0000313" key="3">
    <source>
        <dbReference type="Proteomes" id="UP001221411"/>
    </source>
</evidence>
<comment type="caution">
    <text evidence="2">The sequence shown here is derived from an EMBL/GenBank/DDBJ whole genome shotgun (WGS) entry which is preliminary data.</text>
</comment>